<dbReference type="Proteomes" id="UP000887580">
    <property type="component" value="Unplaced"/>
</dbReference>
<accession>A0AC35GY59</accession>
<organism evidence="1 2">
    <name type="scientific">Panagrolaimus sp. PS1159</name>
    <dbReference type="NCBI Taxonomy" id="55785"/>
    <lineage>
        <taxon>Eukaryota</taxon>
        <taxon>Metazoa</taxon>
        <taxon>Ecdysozoa</taxon>
        <taxon>Nematoda</taxon>
        <taxon>Chromadorea</taxon>
        <taxon>Rhabditida</taxon>
        <taxon>Tylenchina</taxon>
        <taxon>Panagrolaimomorpha</taxon>
        <taxon>Panagrolaimoidea</taxon>
        <taxon>Panagrolaimidae</taxon>
        <taxon>Panagrolaimus</taxon>
    </lineage>
</organism>
<name>A0AC35GY59_9BILA</name>
<evidence type="ECO:0000313" key="1">
    <source>
        <dbReference type="Proteomes" id="UP000887580"/>
    </source>
</evidence>
<reference evidence="2" key="1">
    <citation type="submission" date="2022-11" db="UniProtKB">
        <authorList>
            <consortium name="WormBaseParasite"/>
        </authorList>
    </citation>
    <scope>IDENTIFICATION</scope>
</reference>
<protein>
    <submittedName>
        <fullName evidence="2">C2H2-type domain-containing protein</fullName>
    </submittedName>
</protein>
<evidence type="ECO:0000313" key="2">
    <source>
        <dbReference type="WBParaSite" id="PS1159_v2.g9974.t1"/>
    </source>
</evidence>
<sequence length="352" mass="41101">MSKIISESISMEPEFQYIYQDEDGNNIIPVYYRFEEDEGIENHTTEYQYIDGIKDEEVLEGGESYVVEEFCEQYIYESPNQIDVMEQQQQHEHHVLQEGIETHIDEVIDVVARGSQSDIKKKKGPTTKVCEFCGIVVKHPSKIEAHMRTHTGERPYVCNYCGQTFTQRTPWKSHMKRHVGDTPYKCSFCTKAFPNPSTCKAHEKRVHLKKSRTLISQDKTYEDQPQTSEVIFEAIKNGNGKQEYVCQVCGLHLHHVSELEAHMITHVGSKYKCELCNLHLSSSSAYNVHNRRFHSTQKPHSCRFQCGKTFPTQSNRNEHEKIVHHKIKRYQCCINDCDKLFTRRLYLCNHFA</sequence>
<dbReference type="WBParaSite" id="PS1159_v2.g9974.t1">
    <property type="protein sequence ID" value="PS1159_v2.g9974.t1"/>
    <property type="gene ID" value="PS1159_v2.g9974"/>
</dbReference>
<proteinExistence type="predicted"/>